<dbReference type="PANTHER" id="PTHR24421:SF10">
    <property type="entry name" value="NITRATE_NITRITE SENSOR PROTEIN NARQ"/>
    <property type="match status" value="1"/>
</dbReference>
<dbReference type="SMART" id="SM00387">
    <property type="entry name" value="HATPase_c"/>
    <property type="match status" value="1"/>
</dbReference>
<protein>
    <recommendedName>
        <fullName evidence="2">histidine kinase</fullName>
        <ecNumber evidence="2">2.7.13.3</ecNumber>
    </recommendedName>
</protein>
<keyword evidence="3" id="KW-0597">Phosphoprotein</keyword>
<evidence type="ECO:0000259" key="11">
    <source>
        <dbReference type="PROSITE" id="PS50109"/>
    </source>
</evidence>
<comment type="catalytic activity">
    <reaction evidence="1">
        <text>ATP + protein L-histidine = ADP + protein N-phospho-L-histidine.</text>
        <dbReference type="EC" id="2.7.13.3"/>
    </reaction>
</comment>
<dbReference type="AlphaFoldDB" id="A0A3M8SMJ0"/>
<keyword evidence="6 12" id="KW-0418">Kinase</keyword>
<dbReference type="PROSITE" id="PS50109">
    <property type="entry name" value="HIS_KIN"/>
    <property type="match status" value="1"/>
</dbReference>
<dbReference type="Gene3D" id="1.20.5.1930">
    <property type="match status" value="1"/>
</dbReference>
<feature type="transmembrane region" description="Helical" evidence="10">
    <location>
        <begin position="136"/>
        <end position="155"/>
    </location>
</feature>
<dbReference type="EC" id="2.7.13.3" evidence="2"/>
<keyword evidence="4" id="KW-0808">Transferase</keyword>
<dbReference type="Pfam" id="PF02518">
    <property type="entry name" value="HATPase_c"/>
    <property type="match status" value="1"/>
</dbReference>
<evidence type="ECO:0000256" key="1">
    <source>
        <dbReference type="ARBA" id="ARBA00000085"/>
    </source>
</evidence>
<evidence type="ECO:0000256" key="6">
    <source>
        <dbReference type="ARBA" id="ARBA00022777"/>
    </source>
</evidence>
<dbReference type="InterPro" id="IPR050482">
    <property type="entry name" value="Sensor_HK_TwoCompSys"/>
</dbReference>
<organism evidence="12 13">
    <name type="scientific">Streptomyces botrytidirepellens</name>
    <dbReference type="NCBI Taxonomy" id="2486417"/>
    <lineage>
        <taxon>Bacteria</taxon>
        <taxon>Bacillati</taxon>
        <taxon>Actinomycetota</taxon>
        <taxon>Actinomycetes</taxon>
        <taxon>Kitasatosporales</taxon>
        <taxon>Streptomycetaceae</taxon>
        <taxon>Streptomyces</taxon>
    </lineage>
</organism>
<feature type="transmembrane region" description="Helical" evidence="10">
    <location>
        <begin position="83"/>
        <end position="104"/>
    </location>
</feature>
<evidence type="ECO:0000256" key="8">
    <source>
        <dbReference type="ARBA" id="ARBA00023012"/>
    </source>
</evidence>
<keyword evidence="8" id="KW-0902">Two-component regulatory system</keyword>
<dbReference type="InterPro" id="IPR003594">
    <property type="entry name" value="HATPase_dom"/>
</dbReference>
<dbReference type="GO" id="GO:0046983">
    <property type="term" value="F:protein dimerization activity"/>
    <property type="evidence" value="ECO:0007669"/>
    <property type="project" value="InterPro"/>
</dbReference>
<dbReference type="GO" id="GO:0016020">
    <property type="term" value="C:membrane"/>
    <property type="evidence" value="ECO:0007669"/>
    <property type="project" value="InterPro"/>
</dbReference>
<reference evidence="12 13" key="1">
    <citation type="submission" date="2018-11" db="EMBL/GenBank/DDBJ databases">
        <title>The Potential of Streptomyces as Biocontrol Agents against the Tomato grey mould, Botrytis cinerea (Gray mold) Frontiers in Microbiology.</title>
        <authorList>
            <person name="Li D."/>
        </authorList>
    </citation>
    <scope>NUCLEOTIDE SEQUENCE [LARGE SCALE GENOMIC DNA]</scope>
    <source>
        <strain evidence="12 13">NEAU-LD23</strain>
    </source>
</reference>
<evidence type="ECO:0000256" key="7">
    <source>
        <dbReference type="ARBA" id="ARBA00022840"/>
    </source>
</evidence>
<gene>
    <name evidence="12" type="ORF">EEJ42_47640</name>
</gene>
<name>A0A3M8SMJ0_9ACTN</name>
<feature type="region of interest" description="Disordered" evidence="9">
    <location>
        <begin position="373"/>
        <end position="392"/>
    </location>
</feature>
<dbReference type="InterPro" id="IPR011712">
    <property type="entry name" value="Sig_transdc_His_kin_sub3_dim/P"/>
</dbReference>
<dbReference type="SUPFAM" id="SSF55874">
    <property type="entry name" value="ATPase domain of HSP90 chaperone/DNA topoisomerase II/histidine kinase"/>
    <property type="match status" value="1"/>
</dbReference>
<sequence length="392" mass="40925">MPHIDVSRLHLPAGPRADLALAGVVLVLAGVAEGQRLGSNWDAPAAVVGSWFLAVAVCATLPLRRRHPVTAGWFTVIGTGAYYLLSTVDGPLIVIPIAALYALAAQGRIQASVAMVAVMVIGVGAGALVGTGDVNGTAVFMLTGWLIAVVALAAMRHGRVAYAEEEARLRTTQERLRIARELHDVIGHNMSMIHVQASSALHRLHKDPGQAQEALSAIKQASKEGLQELRATLGVLRQVDEDAPTAPSPGLSRIDELVSSAARAGLDVRIENNGTDSPLPAAVDLAAYRIVQESLTNAAKHSGAKRVVVQIRHENRELTLTVQDDGQGVPAHAVHGGGSGIAGMAERARALGGTLRAKPGSTGGFVVRARLPFSDHHEPMGGASDDQDPARG</sequence>
<dbReference type="GO" id="GO:0005524">
    <property type="term" value="F:ATP binding"/>
    <property type="evidence" value="ECO:0007669"/>
    <property type="project" value="UniProtKB-KW"/>
</dbReference>
<evidence type="ECO:0000256" key="3">
    <source>
        <dbReference type="ARBA" id="ARBA00022553"/>
    </source>
</evidence>
<dbReference type="InterPro" id="IPR005467">
    <property type="entry name" value="His_kinase_dom"/>
</dbReference>
<dbReference type="InterPro" id="IPR036890">
    <property type="entry name" value="HATPase_C_sf"/>
</dbReference>
<evidence type="ECO:0000313" key="12">
    <source>
        <dbReference type="EMBL" id="RNF80022.1"/>
    </source>
</evidence>
<dbReference type="CDD" id="cd16917">
    <property type="entry name" value="HATPase_UhpB-NarQ-NarX-like"/>
    <property type="match status" value="1"/>
</dbReference>
<dbReference type="GO" id="GO:0000155">
    <property type="term" value="F:phosphorelay sensor kinase activity"/>
    <property type="evidence" value="ECO:0007669"/>
    <property type="project" value="InterPro"/>
</dbReference>
<keyword evidence="5" id="KW-0547">Nucleotide-binding</keyword>
<keyword evidence="10" id="KW-1133">Transmembrane helix</keyword>
<dbReference type="Pfam" id="PF23539">
    <property type="entry name" value="DUF7134"/>
    <property type="match status" value="1"/>
</dbReference>
<dbReference type="RefSeq" id="WP_123108382.1">
    <property type="nucleotide sequence ID" value="NZ_RIBZ01000873.1"/>
</dbReference>
<dbReference type="InterPro" id="IPR055558">
    <property type="entry name" value="DUF7134"/>
</dbReference>
<dbReference type="Pfam" id="PF07730">
    <property type="entry name" value="HisKA_3"/>
    <property type="match status" value="1"/>
</dbReference>
<keyword evidence="10" id="KW-0812">Transmembrane</keyword>
<feature type="domain" description="Histidine kinase" evidence="11">
    <location>
        <begin position="289"/>
        <end position="375"/>
    </location>
</feature>
<evidence type="ECO:0000256" key="4">
    <source>
        <dbReference type="ARBA" id="ARBA00022679"/>
    </source>
</evidence>
<evidence type="ECO:0000256" key="5">
    <source>
        <dbReference type="ARBA" id="ARBA00022741"/>
    </source>
</evidence>
<proteinExistence type="predicted"/>
<dbReference type="PANTHER" id="PTHR24421">
    <property type="entry name" value="NITRATE/NITRITE SENSOR PROTEIN NARX-RELATED"/>
    <property type="match status" value="1"/>
</dbReference>
<dbReference type="Gene3D" id="3.30.565.10">
    <property type="entry name" value="Histidine kinase-like ATPase, C-terminal domain"/>
    <property type="match status" value="1"/>
</dbReference>
<comment type="caution">
    <text evidence="12">The sequence shown here is derived from an EMBL/GenBank/DDBJ whole genome shotgun (WGS) entry which is preliminary data.</text>
</comment>
<feature type="transmembrane region" description="Helical" evidence="10">
    <location>
        <begin position="43"/>
        <end position="63"/>
    </location>
</feature>
<keyword evidence="10" id="KW-0472">Membrane</keyword>
<keyword evidence="13" id="KW-1185">Reference proteome</keyword>
<evidence type="ECO:0000256" key="9">
    <source>
        <dbReference type="SAM" id="MobiDB-lite"/>
    </source>
</evidence>
<dbReference type="EMBL" id="RIBZ01000873">
    <property type="protein sequence ID" value="RNF80022.1"/>
    <property type="molecule type" value="Genomic_DNA"/>
</dbReference>
<evidence type="ECO:0000256" key="10">
    <source>
        <dbReference type="SAM" id="Phobius"/>
    </source>
</evidence>
<keyword evidence="7" id="KW-0067">ATP-binding</keyword>
<feature type="transmembrane region" description="Helical" evidence="10">
    <location>
        <begin position="111"/>
        <end position="130"/>
    </location>
</feature>
<accession>A0A3M8SMJ0</accession>
<dbReference type="Proteomes" id="UP000275401">
    <property type="component" value="Unassembled WGS sequence"/>
</dbReference>
<evidence type="ECO:0000313" key="13">
    <source>
        <dbReference type="Proteomes" id="UP000275401"/>
    </source>
</evidence>
<evidence type="ECO:0000256" key="2">
    <source>
        <dbReference type="ARBA" id="ARBA00012438"/>
    </source>
</evidence>